<evidence type="ECO:0000256" key="1">
    <source>
        <dbReference type="SAM" id="Phobius"/>
    </source>
</evidence>
<evidence type="ECO:0000259" key="2">
    <source>
        <dbReference type="Pfam" id="PF06985"/>
    </source>
</evidence>
<keyword evidence="1" id="KW-1133">Transmembrane helix</keyword>
<keyword evidence="1" id="KW-0812">Transmembrane</keyword>
<feature type="domain" description="Heterokaryon incompatibility" evidence="2">
    <location>
        <begin position="146"/>
        <end position="260"/>
    </location>
</feature>
<proteinExistence type="predicted"/>
<accession>A0AA39U7U2</accession>
<sequence length="694" mass="78768">MSNKFVKAKTAFITAFTMLSHIRLRRLFIEDPNVKAPCWFSRQSTDFFHVPAQVLRVLIQVIFAPIYLLIPRSFYGHVSNYGNSPWALEMKTTPDSLLSATQDHDAGGYAPTGSNPRWMLKVRIVDGAVISRRQVCWSEEVRNQEYTALSYPMESAYVLFQEAGFKAEEVLPTENRLFTLRDRKRIAEQLLIEYCVATRGAGNRTEYIWLDEFCLSDANQPDDSPDRSQELGRLADIFRNASQVAVFCHEEDCDHTSTTCKWGARLFTIGEILHAKKVLRLTRQQRQDGSHSLKTHAYRETAIAFREKMQANAAHENRWHLYAIMQHSANAGSVPWQNAIHALVVEAITRNLAGKFDHKYLGRALNGLLPRRARLSNLHGKDGWKDLAWLLELNQGFYNAASLAAVCTLGDGGWLGAPIRPVAGNERLEPIVHAFPVRVSDDGITTPLCIIGSKTIKLRDSLERDPFGLYNNKEMRWFKLFSVFLVFVVWVVGLSLIIQPTDLIMHARKEWHLLVALICISSSLFVMSEMAVGTIYLQRDGWIFLDAKRWNSNPQKELGRQDPKLAKLIEWGDRQLVPYWSQPDNQQRLNNGSLVDLNNRVWTKVIVADRPDALIVLAVHGSGVTSMLVNRTDNPDGIVLRKVGMCNVPPYVLRKTVRSGMLCIGVPLEEHEEGKDGDTDGWRDDAREILLSYC</sequence>
<feature type="transmembrane region" description="Helical" evidence="1">
    <location>
        <begin position="477"/>
        <end position="499"/>
    </location>
</feature>
<protein>
    <recommendedName>
        <fullName evidence="2">Heterokaryon incompatibility domain-containing protein</fullName>
    </recommendedName>
</protein>
<evidence type="ECO:0000313" key="4">
    <source>
        <dbReference type="Proteomes" id="UP001175227"/>
    </source>
</evidence>
<name>A0AA39U7U2_9AGAR</name>
<evidence type="ECO:0000313" key="3">
    <source>
        <dbReference type="EMBL" id="KAK0476383.1"/>
    </source>
</evidence>
<dbReference type="AlphaFoldDB" id="A0AA39U7U2"/>
<dbReference type="InterPro" id="IPR010730">
    <property type="entry name" value="HET"/>
</dbReference>
<gene>
    <name evidence="3" type="ORF">IW261DRAFT_420273</name>
</gene>
<comment type="caution">
    <text evidence="3">The sequence shown here is derived from an EMBL/GenBank/DDBJ whole genome shotgun (WGS) entry which is preliminary data.</text>
</comment>
<feature type="transmembrane region" description="Helical" evidence="1">
    <location>
        <begin position="511"/>
        <end position="537"/>
    </location>
</feature>
<reference evidence="3" key="1">
    <citation type="submission" date="2023-06" db="EMBL/GenBank/DDBJ databases">
        <authorList>
            <consortium name="Lawrence Berkeley National Laboratory"/>
            <person name="Ahrendt S."/>
            <person name="Sahu N."/>
            <person name="Indic B."/>
            <person name="Wong-Bajracharya J."/>
            <person name="Merenyi Z."/>
            <person name="Ke H.-M."/>
            <person name="Monk M."/>
            <person name="Kocsube S."/>
            <person name="Drula E."/>
            <person name="Lipzen A."/>
            <person name="Balint B."/>
            <person name="Henrissat B."/>
            <person name="Andreopoulos B."/>
            <person name="Martin F.M."/>
            <person name="Harder C.B."/>
            <person name="Rigling D."/>
            <person name="Ford K.L."/>
            <person name="Foster G.D."/>
            <person name="Pangilinan J."/>
            <person name="Papanicolaou A."/>
            <person name="Barry K."/>
            <person name="LaButti K."/>
            <person name="Viragh M."/>
            <person name="Koriabine M."/>
            <person name="Yan M."/>
            <person name="Riley R."/>
            <person name="Champramary S."/>
            <person name="Plett K.L."/>
            <person name="Tsai I.J."/>
            <person name="Slot J."/>
            <person name="Sipos G."/>
            <person name="Plett J."/>
            <person name="Nagy L.G."/>
            <person name="Grigoriev I.V."/>
        </authorList>
    </citation>
    <scope>NUCLEOTIDE SEQUENCE</scope>
    <source>
        <strain evidence="3">ICMP 16352</strain>
    </source>
</reference>
<keyword evidence="4" id="KW-1185">Reference proteome</keyword>
<dbReference type="Proteomes" id="UP001175227">
    <property type="component" value="Unassembled WGS sequence"/>
</dbReference>
<keyword evidence="1" id="KW-0472">Membrane</keyword>
<dbReference type="EMBL" id="JAUEPR010000020">
    <property type="protein sequence ID" value="KAK0476383.1"/>
    <property type="molecule type" value="Genomic_DNA"/>
</dbReference>
<organism evidence="3 4">
    <name type="scientific">Armillaria novae-zelandiae</name>
    <dbReference type="NCBI Taxonomy" id="153914"/>
    <lineage>
        <taxon>Eukaryota</taxon>
        <taxon>Fungi</taxon>
        <taxon>Dikarya</taxon>
        <taxon>Basidiomycota</taxon>
        <taxon>Agaricomycotina</taxon>
        <taxon>Agaricomycetes</taxon>
        <taxon>Agaricomycetidae</taxon>
        <taxon>Agaricales</taxon>
        <taxon>Marasmiineae</taxon>
        <taxon>Physalacriaceae</taxon>
        <taxon>Armillaria</taxon>
    </lineage>
</organism>
<dbReference type="Pfam" id="PF06985">
    <property type="entry name" value="HET"/>
    <property type="match status" value="1"/>
</dbReference>